<evidence type="ECO:0000256" key="4">
    <source>
        <dbReference type="ARBA" id="ARBA00023125"/>
    </source>
</evidence>
<evidence type="ECO:0000256" key="2">
    <source>
        <dbReference type="ARBA" id="ARBA00022491"/>
    </source>
</evidence>
<dbReference type="PANTHER" id="PTHR35786:SF1">
    <property type="entry name" value="REDOX-SENSING TRANSCRIPTIONAL REPRESSOR REX 1"/>
    <property type="match status" value="1"/>
</dbReference>
<feature type="binding site" evidence="6">
    <location>
        <begin position="94"/>
        <end position="99"/>
    </location>
    <ligand>
        <name>NAD(+)</name>
        <dbReference type="ChEBI" id="CHEBI:57540"/>
    </ligand>
</feature>
<evidence type="ECO:0000256" key="1">
    <source>
        <dbReference type="ARBA" id="ARBA00022490"/>
    </source>
</evidence>
<comment type="similarity">
    <text evidence="6">Belongs to the transcriptional regulatory Rex family.</text>
</comment>
<dbReference type="InterPro" id="IPR036388">
    <property type="entry name" value="WH-like_DNA-bd_sf"/>
</dbReference>
<dbReference type="SUPFAM" id="SSF46785">
    <property type="entry name" value="Winged helix' DNA-binding domain"/>
    <property type="match status" value="1"/>
</dbReference>
<comment type="caution">
    <text evidence="8">The sequence shown here is derived from an EMBL/GenBank/DDBJ whole genome shotgun (WGS) entry which is preliminary data.</text>
</comment>
<dbReference type="GO" id="GO:0051775">
    <property type="term" value="P:response to redox state"/>
    <property type="evidence" value="ECO:0007669"/>
    <property type="project" value="InterPro"/>
</dbReference>
<dbReference type="eggNOG" id="COG2344">
    <property type="taxonomic scope" value="Bacteria"/>
</dbReference>
<dbReference type="GO" id="GO:0045892">
    <property type="term" value="P:negative regulation of DNA-templated transcription"/>
    <property type="evidence" value="ECO:0007669"/>
    <property type="project" value="InterPro"/>
</dbReference>
<keyword evidence="1 6" id="KW-0963">Cytoplasm</keyword>
<dbReference type="InterPro" id="IPR003781">
    <property type="entry name" value="CoA-bd"/>
</dbReference>
<protein>
    <recommendedName>
        <fullName evidence="6">Redox-sensing transcriptional repressor Rex</fullName>
    </recommendedName>
</protein>
<dbReference type="OrthoDB" id="9784760at2"/>
<evidence type="ECO:0000313" key="8">
    <source>
        <dbReference type="EMBL" id="EDM27681.1"/>
    </source>
</evidence>
<name>A6DL79_9BACT</name>
<keyword evidence="3 6" id="KW-0805">Transcription regulation</keyword>
<comment type="subunit">
    <text evidence="6">Homodimer.</text>
</comment>
<comment type="subcellular location">
    <subcellularLocation>
        <location evidence="6">Cytoplasm</location>
    </subcellularLocation>
</comment>
<gene>
    <name evidence="6" type="primary">rex</name>
    <name evidence="8" type="ORF">LNTAR_20783</name>
</gene>
<accession>A6DL79</accession>
<organism evidence="8 9">
    <name type="scientific">Lentisphaera araneosa HTCC2155</name>
    <dbReference type="NCBI Taxonomy" id="313628"/>
    <lineage>
        <taxon>Bacteria</taxon>
        <taxon>Pseudomonadati</taxon>
        <taxon>Lentisphaerota</taxon>
        <taxon>Lentisphaeria</taxon>
        <taxon>Lentisphaerales</taxon>
        <taxon>Lentisphaeraceae</taxon>
        <taxon>Lentisphaera</taxon>
    </lineage>
</organism>
<dbReference type="Pfam" id="PF06971">
    <property type="entry name" value="Put_DNA-bind_N"/>
    <property type="match status" value="1"/>
</dbReference>
<dbReference type="InterPro" id="IPR036291">
    <property type="entry name" value="NAD(P)-bd_dom_sf"/>
</dbReference>
<dbReference type="Gene3D" id="3.40.50.720">
    <property type="entry name" value="NAD(P)-binding Rossmann-like Domain"/>
    <property type="match status" value="1"/>
</dbReference>
<dbReference type="Gene3D" id="1.10.10.10">
    <property type="entry name" value="Winged helix-like DNA-binding domain superfamily/Winged helix DNA-binding domain"/>
    <property type="match status" value="1"/>
</dbReference>
<dbReference type="PANTHER" id="PTHR35786">
    <property type="entry name" value="REDOX-SENSING TRANSCRIPTIONAL REPRESSOR REX"/>
    <property type="match status" value="1"/>
</dbReference>
<dbReference type="GO" id="GO:0005737">
    <property type="term" value="C:cytoplasm"/>
    <property type="evidence" value="ECO:0007669"/>
    <property type="project" value="UniProtKB-SubCell"/>
</dbReference>
<dbReference type="Pfam" id="PF02629">
    <property type="entry name" value="CoA_binding"/>
    <property type="match status" value="1"/>
</dbReference>
<dbReference type="SUPFAM" id="SSF51735">
    <property type="entry name" value="NAD(P)-binding Rossmann-fold domains"/>
    <property type="match status" value="1"/>
</dbReference>
<evidence type="ECO:0000256" key="6">
    <source>
        <dbReference type="HAMAP-Rule" id="MF_01131"/>
    </source>
</evidence>
<reference evidence="8 9" key="1">
    <citation type="journal article" date="2010" name="J. Bacteriol.">
        <title>Genome sequence of Lentisphaera araneosa HTCC2155T, the type species of the order Lentisphaerales in the phylum Lentisphaerae.</title>
        <authorList>
            <person name="Thrash J.C."/>
            <person name="Cho J.C."/>
            <person name="Vergin K.L."/>
            <person name="Morris R.M."/>
            <person name="Giovannoni S.J."/>
        </authorList>
    </citation>
    <scope>NUCLEOTIDE SEQUENCE [LARGE SCALE GENOMIC DNA]</scope>
    <source>
        <strain evidence="8 9">HTCC2155</strain>
    </source>
</reference>
<dbReference type="InterPro" id="IPR009718">
    <property type="entry name" value="Rex_DNA-bd_C_dom"/>
</dbReference>
<feature type="domain" description="CoA-binding" evidence="7">
    <location>
        <begin position="84"/>
        <end position="184"/>
    </location>
</feature>
<feature type="DNA-binding region" description="H-T-H motif" evidence="6">
    <location>
        <begin position="20"/>
        <end position="59"/>
    </location>
</feature>
<evidence type="ECO:0000256" key="3">
    <source>
        <dbReference type="ARBA" id="ARBA00023015"/>
    </source>
</evidence>
<dbReference type="Proteomes" id="UP000004947">
    <property type="component" value="Unassembled WGS sequence"/>
</dbReference>
<dbReference type="NCBIfam" id="NF003994">
    <property type="entry name" value="PRK05472.2-3"/>
    <property type="match status" value="1"/>
</dbReference>
<dbReference type="GO" id="GO:0003700">
    <property type="term" value="F:DNA-binding transcription factor activity"/>
    <property type="evidence" value="ECO:0007669"/>
    <property type="project" value="UniProtKB-UniRule"/>
</dbReference>
<evidence type="ECO:0000256" key="5">
    <source>
        <dbReference type="ARBA" id="ARBA00023163"/>
    </source>
</evidence>
<dbReference type="HAMAP" id="MF_01131">
    <property type="entry name" value="Rex"/>
    <property type="match status" value="1"/>
</dbReference>
<keyword evidence="5 6" id="KW-0804">Transcription</keyword>
<sequence length="211" mass="23415">MPPKKPSGTLSPPVIQRLSEYLLILEQFIAQEQEVVSSRALATVYGNNSSQVRHDIFQIEHKGSQSHGYLCSELIKDIRIALNLQNEKNLCVIGMGNLGRAITAHVPFDRYGMKLSASFDVDPNVIGKKIGGVEIFNSDDMSNIIKEQNITMAALCVPASRAQKTCDLAIHAGVKGILNYSRIRLKVPEHVSVHYEQIICSFMQLSYKCSL</sequence>
<keyword evidence="4 6" id="KW-0238">DNA-binding</keyword>
<keyword evidence="9" id="KW-1185">Reference proteome</keyword>
<dbReference type="NCBIfam" id="NF003996">
    <property type="entry name" value="PRK05472.2-5"/>
    <property type="match status" value="1"/>
</dbReference>
<dbReference type="GO" id="GO:0003677">
    <property type="term" value="F:DNA binding"/>
    <property type="evidence" value="ECO:0007669"/>
    <property type="project" value="UniProtKB-UniRule"/>
</dbReference>
<dbReference type="SMART" id="SM00881">
    <property type="entry name" value="CoA_binding"/>
    <property type="match status" value="1"/>
</dbReference>
<dbReference type="STRING" id="313628.LNTAR_20783"/>
<evidence type="ECO:0000313" key="9">
    <source>
        <dbReference type="Proteomes" id="UP000004947"/>
    </source>
</evidence>
<keyword evidence="6" id="KW-0520">NAD</keyword>
<dbReference type="AlphaFoldDB" id="A6DL79"/>
<keyword evidence="2 6" id="KW-0678">Repressor</keyword>
<proteinExistence type="inferred from homology"/>
<comment type="function">
    <text evidence="6">Modulates transcription in response to changes in cellular NADH/NAD(+) redox state.</text>
</comment>
<dbReference type="InterPro" id="IPR022876">
    <property type="entry name" value="Tscrpt_rep_Rex"/>
</dbReference>
<dbReference type="NCBIfam" id="NF003995">
    <property type="entry name" value="PRK05472.2-4"/>
    <property type="match status" value="1"/>
</dbReference>
<evidence type="ECO:0000259" key="7">
    <source>
        <dbReference type="SMART" id="SM00881"/>
    </source>
</evidence>
<dbReference type="InterPro" id="IPR036390">
    <property type="entry name" value="WH_DNA-bd_sf"/>
</dbReference>
<dbReference type="EMBL" id="ABCK01000008">
    <property type="protein sequence ID" value="EDM27681.1"/>
    <property type="molecule type" value="Genomic_DNA"/>
</dbReference>
<dbReference type="RefSeq" id="WP_007278639.1">
    <property type="nucleotide sequence ID" value="NZ_ABCK01000008.1"/>
</dbReference>